<accession>A0A1E1KGC1</accession>
<dbReference type="GO" id="GO:0004190">
    <property type="term" value="F:aspartic-type endopeptidase activity"/>
    <property type="evidence" value="ECO:0007669"/>
    <property type="project" value="InterPro"/>
</dbReference>
<feature type="chain" id="PRO_5009445947" description="Peptidase A1 domain-containing protein" evidence="2">
    <location>
        <begin position="19"/>
        <end position="423"/>
    </location>
</feature>
<sequence length="423" mass="44336">MRSSLSTAVALHIGGALAASSSLYHYMPVEFAYGADSRVTADIVFGTAPSAKPVRVVMDSGSPSFWIWAPDATINFGSPYLGATGPCNAKVPVNYDPAQSSTSSLVNRSSNYFYASNSKIVYGVQFANDTIAGVGGSGPIPNVQFALENSALLKGASPTCEVPEYDLGIVGLSHYDKEKTGSSGSASFRQNLFESGRIASKTMFMWFDKHLGALGDLNGGVLFGAIDESKFTGPLVEVANVIPENQIAVHVAKPNITFNGRTFAPDDDVRCLVDSGAHADSIPFLFGGPAEKEFFAAADGLLVDYAGIVAYNGTCESIPQSLNLTYTFAGVRAGKSVDISIPLRNFARGLAYPDTAGLCLLNLGTGGCTLGAPFQSAAAILNDDEGDRVAFAQAAVCEERKAVNANAVVVLNEAEALAFWDTL</sequence>
<comment type="similarity">
    <text evidence="1">Belongs to the peptidase A1 family.</text>
</comment>
<dbReference type="Pfam" id="PF00026">
    <property type="entry name" value="Asp"/>
    <property type="match status" value="1"/>
</dbReference>
<dbReference type="EMBL" id="FJUX01000029">
    <property type="protein sequence ID" value="CZS97032.1"/>
    <property type="molecule type" value="Genomic_DNA"/>
</dbReference>
<dbReference type="SUPFAM" id="SSF50630">
    <property type="entry name" value="Acid proteases"/>
    <property type="match status" value="1"/>
</dbReference>
<evidence type="ECO:0000256" key="1">
    <source>
        <dbReference type="ARBA" id="ARBA00007447"/>
    </source>
</evidence>
<organism evidence="4 5">
    <name type="scientific">Rhynchosporium agropyri</name>
    <dbReference type="NCBI Taxonomy" id="914238"/>
    <lineage>
        <taxon>Eukaryota</taxon>
        <taxon>Fungi</taxon>
        <taxon>Dikarya</taxon>
        <taxon>Ascomycota</taxon>
        <taxon>Pezizomycotina</taxon>
        <taxon>Leotiomycetes</taxon>
        <taxon>Helotiales</taxon>
        <taxon>Ploettnerulaceae</taxon>
        <taxon>Rhynchosporium</taxon>
    </lineage>
</organism>
<dbReference type="PROSITE" id="PS51767">
    <property type="entry name" value="PEPTIDASE_A1"/>
    <property type="match status" value="1"/>
</dbReference>
<evidence type="ECO:0000313" key="4">
    <source>
        <dbReference type="EMBL" id="CZS97032.1"/>
    </source>
</evidence>
<feature type="domain" description="Peptidase A1" evidence="3">
    <location>
        <begin position="39"/>
        <end position="392"/>
    </location>
</feature>
<feature type="signal peptide" evidence="2">
    <location>
        <begin position="1"/>
        <end position="18"/>
    </location>
</feature>
<dbReference type="InterPro" id="IPR033121">
    <property type="entry name" value="PEPTIDASE_A1"/>
</dbReference>
<dbReference type="AlphaFoldDB" id="A0A1E1KGC1"/>
<dbReference type="OrthoDB" id="771136at2759"/>
<name>A0A1E1KGC1_9HELO</name>
<dbReference type="GO" id="GO:0006508">
    <property type="term" value="P:proteolysis"/>
    <property type="evidence" value="ECO:0007669"/>
    <property type="project" value="InterPro"/>
</dbReference>
<reference evidence="5" key="1">
    <citation type="submission" date="2016-03" db="EMBL/GenBank/DDBJ databases">
        <authorList>
            <person name="Guldener U."/>
        </authorList>
    </citation>
    <scope>NUCLEOTIDE SEQUENCE [LARGE SCALE GENOMIC DNA]</scope>
    <source>
        <strain evidence="5">04CH-RAC-A.6.1</strain>
    </source>
</reference>
<gene>
    <name evidence="4" type="ORF">RAG0_06128</name>
</gene>
<dbReference type="InterPro" id="IPR034164">
    <property type="entry name" value="Pepsin-like_dom"/>
</dbReference>
<protein>
    <recommendedName>
        <fullName evidence="3">Peptidase A1 domain-containing protein</fullName>
    </recommendedName>
</protein>
<proteinExistence type="inferred from homology"/>
<dbReference type="Proteomes" id="UP000178912">
    <property type="component" value="Unassembled WGS sequence"/>
</dbReference>
<evidence type="ECO:0000256" key="2">
    <source>
        <dbReference type="SAM" id="SignalP"/>
    </source>
</evidence>
<dbReference type="InterPro" id="IPR001461">
    <property type="entry name" value="Aspartic_peptidase_A1"/>
</dbReference>
<dbReference type="PANTHER" id="PTHR47966">
    <property type="entry name" value="BETA-SITE APP-CLEAVING ENZYME, ISOFORM A-RELATED"/>
    <property type="match status" value="1"/>
</dbReference>
<dbReference type="InterPro" id="IPR021109">
    <property type="entry name" value="Peptidase_aspartic_dom_sf"/>
</dbReference>
<dbReference type="CDD" id="cd05471">
    <property type="entry name" value="pepsin_like"/>
    <property type="match status" value="1"/>
</dbReference>
<evidence type="ECO:0000259" key="3">
    <source>
        <dbReference type="PROSITE" id="PS51767"/>
    </source>
</evidence>
<dbReference type="PANTHER" id="PTHR47966:SF65">
    <property type="entry name" value="ASPARTIC-TYPE ENDOPEPTIDASE"/>
    <property type="match status" value="1"/>
</dbReference>
<dbReference type="Gene3D" id="2.40.70.10">
    <property type="entry name" value="Acid Proteases"/>
    <property type="match status" value="2"/>
</dbReference>
<keyword evidence="2" id="KW-0732">Signal</keyword>
<evidence type="ECO:0000313" key="5">
    <source>
        <dbReference type="Proteomes" id="UP000178912"/>
    </source>
</evidence>
<keyword evidence="5" id="KW-1185">Reference proteome</keyword>